<evidence type="ECO:0000313" key="1">
    <source>
        <dbReference type="EMBL" id="ACJ29986.1"/>
    </source>
</evidence>
<reference evidence="1 2" key="1">
    <citation type="journal article" date="2008" name="PLoS ONE">
        <title>Environmental adaptation: genomic analysis of the piezotolerant and psychrotolerant deep-sea iron reducing bacterium Shewanella piezotolerans WP3.</title>
        <authorList>
            <person name="Wang F."/>
            <person name="Wang J."/>
            <person name="Jian H."/>
            <person name="Zhang B."/>
            <person name="Li S."/>
            <person name="Wang F."/>
            <person name="Zeng X."/>
            <person name="Gao L."/>
            <person name="Bartlett D.H."/>
            <person name="Yu J."/>
            <person name="Hu S."/>
            <person name="Xiao X."/>
        </authorList>
    </citation>
    <scope>NUCLEOTIDE SEQUENCE [LARGE SCALE GENOMIC DNA]</scope>
    <source>
        <strain evidence="2">WP3 / JCM 13877</strain>
    </source>
</reference>
<dbReference type="STRING" id="225849.swp_3282"/>
<organism evidence="1 2">
    <name type="scientific">Shewanella piezotolerans (strain WP3 / JCM 13877)</name>
    <dbReference type="NCBI Taxonomy" id="225849"/>
    <lineage>
        <taxon>Bacteria</taxon>
        <taxon>Pseudomonadati</taxon>
        <taxon>Pseudomonadota</taxon>
        <taxon>Gammaproteobacteria</taxon>
        <taxon>Alteromonadales</taxon>
        <taxon>Shewanellaceae</taxon>
        <taxon>Shewanella</taxon>
    </lineage>
</organism>
<dbReference type="KEGG" id="swp:swp_3282"/>
<proteinExistence type="predicted"/>
<protein>
    <submittedName>
        <fullName evidence="1">Uncharacterized protein</fullName>
    </submittedName>
</protein>
<dbReference type="HOGENOM" id="CLU_3405402_0_0_6"/>
<dbReference type="EMBL" id="CP000472">
    <property type="protein sequence ID" value="ACJ29986.1"/>
    <property type="molecule type" value="Genomic_DNA"/>
</dbReference>
<keyword evidence="2" id="KW-1185">Reference proteome</keyword>
<sequence>MNAEYFAKFSMSEKRHTSREPDMPFVGIVC</sequence>
<accession>B8CRH8</accession>
<dbReference type="Proteomes" id="UP000000753">
    <property type="component" value="Chromosome"/>
</dbReference>
<name>B8CRH8_SHEPW</name>
<gene>
    <name evidence="1" type="ordered locus">swp_3282</name>
</gene>
<dbReference type="AlphaFoldDB" id="B8CRH8"/>
<evidence type="ECO:0000313" key="2">
    <source>
        <dbReference type="Proteomes" id="UP000000753"/>
    </source>
</evidence>